<organism evidence="1 2">
    <name type="scientific">Prorocentrum cordatum</name>
    <dbReference type="NCBI Taxonomy" id="2364126"/>
    <lineage>
        <taxon>Eukaryota</taxon>
        <taxon>Sar</taxon>
        <taxon>Alveolata</taxon>
        <taxon>Dinophyceae</taxon>
        <taxon>Prorocentrales</taxon>
        <taxon>Prorocentraceae</taxon>
        <taxon>Prorocentrum</taxon>
    </lineage>
</organism>
<sequence>MSCNDRKALVAVVELKVAGGEGQEQALLQTLAYVFGLQIPCLEKMCVDYDHVLTAVVFGKKSVEQAPSFLVEVTKPDLFHEWSYCCPIVVREDAQQAAAIVVRVLAQGLERALTCVSAKQARHANPVMSASTTQIGMVPVGWKLQLLGTPILHFFGDGVQINQGVLFSAALDDAQKLVNYVSDNFQLAALLSNINSTMKPDACMIKFRCPLHRRLISADKFGRAHERLGLSPETCDLFPYFLYSCEVNGVTVAITKRLEYTPLTPEALAENPMMLVNVIDQISGLLNIRLTHCDIRFPNICLHGSKAVLLDLESLTDQPPSRLHYPRSMYFTYPNGSADRAGTAAWQLSVLLYKAHAVPSSKDIDMNQFQDWLKAHSCRVPLFAVALDAEQSLALKGDFRQTALHSLSELRTFNLLTC</sequence>
<comment type="caution">
    <text evidence="1">The sequence shown here is derived from an EMBL/GenBank/DDBJ whole genome shotgun (WGS) entry which is preliminary data.</text>
</comment>
<name>A0ABN9W484_9DINO</name>
<dbReference type="EMBL" id="CAUYUJ010018130">
    <property type="protein sequence ID" value="CAK0880898.1"/>
    <property type="molecule type" value="Genomic_DNA"/>
</dbReference>
<protein>
    <recommendedName>
        <fullName evidence="3">Protein kinase domain-containing protein</fullName>
    </recommendedName>
</protein>
<evidence type="ECO:0000313" key="2">
    <source>
        <dbReference type="Proteomes" id="UP001189429"/>
    </source>
</evidence>
<dbReference type="InterPro" id="IPR011009">
    <property type="entry name" value="Kinase-like_dom_sf"/>
</dbReference>
<keyword evidence="2" id="KW-1185">Reference proteome</keyword>
<reference evidence="1" key="1">
    <citation type="submission" date="2023-10" db="EMBL/GenBank/DDBJ databases">
        <authorList>
            <person name="Chen Y."/>
            <person name="Shah S."/>
            <person name="Dougan E. K."/>
            <person name="Thang M."/>
            <person name="Chan C."/>
        </authorList>
    </citation>
    <scope>NUCLEOTIDE SEQUENCE [LARGE SCALE GENOMIC DNA]</scope>
</reference>
<gene>
    <name evidence="1" type="ORF">PCOR1329_LOCUS63912</name>
</gene>
<accession>A0ABN9W484</accession>
<proteinExistence type="predicted"/>
<evidence type="ECO:0008006" key="3">
    <source>
        <dbReference type="Google" id="ProtNLM"/>
    </source>
</evidence>
<dbReference type="Proteomes" id="UP001189429">
    <property type="component" value="Unassembled WGS sequence"/>
</dbReference>
<dbReference type="SUPFAM" id="SSF56112">
    <property type="entry name" value="Protein kinase-like (PK-like)"/>
    <property type="match status" value="1"/>
</dbReference>
<evidence type="ECO:0000313" key="1">
    <source>
        <dbReference type="EMBL" id="CAK0880898.1"/>
    </source>
</evidence>